<dbReference type="SUPFAM" id="SSF51419">
    <property type="entry name" value="PLP-binding barrel"/>
    <property type="match status" value="1"/>
</dbReference>
<comment type="cofactor">
    <cofactor evidence="1">
        <name>pyridoxal 5'-phosphate</name>
        <dbReference type="ChEBI" id="CHEBI:597326"/>
    </cofactor>
</comment>
<sequence>MVLDSPQANGWWGRPLWVEIDLDALSFNVVSLKRQAGPAAMAVVVKANGYGHGALGVARAALEAGAERLAVICVDEGEQLRRAGITAPILVMGHSPVSDARRVVELGLTPTVNTQEMGRALAREADAAGVRQPVHVKVDTGLNRYGASPQEVVPLAEALREMPSLEVEGIFTHFASADEGDKRFTLEQYTIFRAVVEKLPWIPIRHVSNTATLLDRPEMSLDMVRPGVGVYGSYPSRHVSRSLKLRPVLSLKSRIIRLTSLAPGDSVSYGRTWRANRPSIIGLVMCGYGDGLPRSLSNRGSLLVGGRRVPVVGRVCMDMCMVDVTDVPDVAEGDEVVIIGRQGEAEITVDEVADLCGTISYEILCGISARVPRLYLRAGRLAGAETLTTPLVQEAPVSTA</sequence>
<dbReference type="GO" id="GO:0005829">
    <property type="term" value="C:cytosol"/>
    <property type="evidence" value="ECO:0007669"/>
    <property type="project" value="TreeGrafter"/>
</dbReference>
<dbReference type="Pfam" id="PF00842">
    <property type="entry name" value="Ala_racemase_C"/>
    <property type="match status" value="1"/>
</dbReference>
<name>A0A0F9FM11_9ZZZZ</name>
<comment type="caution">
    <text evidence="5">The sequence shown here is derived from an EMBL/GenBank/DDBJ whole genome shotgun (WGS) entry which is preliminary data.</text>
</comment>
<organism evidence="5">
    <name type="scientific">marine sediment metagenome</name>
    <dbReference type="NCBI Taxonomy" id="412755"/>
    <lineage>
        <taxon>unclassified sequences</taxon>
        <taxon>metagenomes</taxon>
        <taxon>ecological metagenomes</taxon>
    </lineage>
</organism>
<accession>A0A0F9FM11</accession>
<dbReference type="InterPro" id="IPR020622">
    <property type="entry name" value="Ala_racemase_pyridoxalP-BS"/>
</dbReference>
<dbReference type="PANTHER" id="PTHR30511">
    <property type="entry name" value="ALANINE RACEMASE"/>
    <property type="match status" value="1"/>
</dbReference>
<dbReference type="PRINTS" id="PR00992">
    <property type="entry name" value="ALARACEMASE"/>
</dbReference>
<dbReference type="GO" id="GO:0030632">
    <property type="term" value="P:D-alanine biosynthetic process"/>
    <property type="evidence" value="ECO:0007669"/>
    <property type="project" value="TreeGrafter"/>
</dbReference>
<dbReference type="GO" id="GO:0008784">
    <property type="term" value="F:alanine racemase activity"/>
    <property type="evidence" value="ECO:0007669"/>
    <property type="project" value="InterPro"/>
</dbReference>
<dbReference type="GO" id="GO:0030170">
    <property type="term" value="F:pyridoxal phosphate binding"/>
    <property type="evidence" value="ECO:0007669"/>
    <property type="project" value="TreeGrafter"/>
</dbReference>
<dbReference type="Gene3D" id="3.20.20.10">
    <property type="entry name" value="Alanine racemase"/>
    <property type="match status" value="1"/>
</dbReference>
<dbReference type="InterPro" id="IPR029066">
    <property type="entry name" value="PLP-binding_barrel"/>
</dbReference>
<evidence type="ECO:0000256" key="2">
    <source>
        <dbReference type="ARBA" id="ARBA00022898"/>
    </source>
</evidence>
<dbReference type="InterPro" id="IPR001608">
    <property type="entry name" value="Ala_racemase_N"/>
</dbReference>
<dbReference type="InterPro" id="IPR009006">
    <property type="entry name" value="Ala_racemase/Decarboxylase_C"/>
</dbReference>
<gene>
    <name evidence="5" type="ORF">LCGC14_2226640</name>
</gene>
<dbReference type="Pfam" id="PF01168">
    <property type="entry name" value="Ala_racemase_N"/>
    <property type="match status" value="1"/>
</dbReference>
<keyword evidence="3" id="KW-0413">Isomerase</keyword>
<protein>
    <recommendedName>
        <fullName evidence="4">Alanine racemase C-terminal domain-containing protein</fullName>
    </recommendedName>
</protein>
<dbReference type="InterPro" id="IPR011079">
    <property type="entry name" value="Ala_racemase_C"/>
</dbReference>
<evidence type="ECO:0000259" key="4">
    <source>
        <dbReference type="SMART" id="SM01005"/>
    </source>
</evidence>
<dbReference type="HAMAP" id="MF_01201">
    <property type="entry name" value="Ala_racemase"/>
    <property type="match status" value="1"/>
</dbReference>
<dbReference type="CDD" id="cd00430">
    <property type="entry name" value="PLPDE_III_AR"/>
    <property type="match status" value="1"/>
</dbReference>
<keyword evidence="2" id="KW-0663">Pyridoxal phosphate</keyword>
<dbReference type="PANTHER" id="PTHR30511:SF0">
    <property type="entry name" value="ALANINE RACEMASE, CATABOLIC-RELATED"/>
    <property type="match status" value="1"/>
</dbReference>
<dbReference type="EMBL" id="LAZR01029868">
    <property type="protein sequence ID" value="KKL58310.1"/>
    <property type="molecule type" value="Genomic_DNA"/>
</dbReference>
<dbReference type="FunFam" id="3.20.20.10:FF:000002">
    <property type="entry name" value="Alanine racemase"/>
    <property type="match status" value="1"/>
</dbReference>
<evidence type="ECO:0000256" key="3">
    <source>
        <dbReference type="ARBA" id="ARBA00023235"/>
    </source>
</evidence>
<dbReference type="NCBIfam" id="TIGR00492">
    <property type="entry name" value="alr"/>
    <property type="match status" value="1"/>
</dbReference>
<dbReference type="AlphaFoldDB" id="A0A0F9FM11"/>
<dbReference type="SUPFAM" id="SSF50621">
    <property type="entry name" value="Alanine racemase C-terminal domain-like"/>
    <property type="match status" value="1"/>
</dbReference>
<dbReference type="PROSITE" id="PS00395">
    <property type="entry name" value="ALANINE_RACEMASE"/>
    <property type="match status" value="1"/>
</dbReference>
<dbReference type="SMART" id="SM01005">
    <property type="entry name" value="Ala_racemase_C"/>
    <property type="match status" value="1"/>
</dbReference>
<dbReference type="Gene3D" id="2.40.37.10">
    <property type="entry name" value="Lyase, Ornithine Decarboxylase, Chain A, domain 1"/>
    <property type="match status" value="1"/>
</dbReference>
<reference evidence="5" key="1">
    <citation type="journal article" date="2015" name="Nature">
        <title>Complex archaea that bridge the gap between prokaryotes and eukaryotes.</title>
        <authorList>
            <person name="Spang A."/>
            <person name="Saw J.H."/>
            <person name="Jorgensen S.L."/>
            <person name="Zaremba-Niedzwiedzka K."/>
            <person name="Martijn J."/>
            <person name="Lind A.E."/>
            <person name="van Eijk R."/>
            <person name="Schleper C."/>
            <person name="Guy L."/>
            <person name="Ettema T.J."/>
        </authorList>
    </citation>
    <scope>NUCLEOTIDE SEQUENCE</scope>
</reference>
<dbReference type="InterPro" id="IPR000821">
    <property type="entry name" value="Ala_racemase"/>
</dbReference>
<evidence type="ECO:0000256" key="1">
    <source>
        <dbReference type="ARBA" id="ARBA00001933"/>
    </source>
</evidence>
<feature type="domain" description="Alanine racemase C-terminal" evidence="4">
    <location>
        <begin position="248"/>
        <end position="376"/>
    </location>
</feature>
<evidence type="ECO:0000313" key="5">
    <source>
        <dbReference type="EMBL" id="KKL58310.1"/>
    </source>
</evidence>
<proteinExistence type="inferred from homology"/>